<feature type="coiled-coil region" evidence="8">
    <location>
        <begin position="312"/>
        <end position="339"/>
    </location>
</feature>
<comment type="caution">
    <text evidence="11">The sequence shown here is derived from an EMBL/GenBank/DDBJ whole genome shotgun (WGS) entry which is preliminary data.</text>
</comment>
<evidence type="ECO:0000256" key="2">
    <source>
        <dbReference type="ARBA" id="ARBA00012438"/>
    </source>
</evidence>
<dbReference type="InterPro" id="IPR005467">
    <property type="entry name" value="His_kinase_dom"/>
</dbReference>
<evidence type="ECO:0000256" key="4">
    <source>
        <dbReference type="ARBA" id="ARBA00022679"/>
    </source>
</evidence>
<dbReference type="SMART" id="SM00387">
    <property type="entry name" value="HATPase_c"/>
    <property type="match status" value="1"/>
</dbReference>
<dbReference type="PANTHER" id="PTHR41523">
    <property type="entry name" value="TWO-COMPONENT SYSTEM SENSOR PROTEIN"/>
    <property type="match status" value="1"/>
</dbReference>
<keyword evidence="7" id="KW-0067">ATP-binding</keyword>
<dbReference type="Pfam" id="PF02518">
    <property type="entry name" value="HATPase_c"/>
    <property type="match status" value="1"/>
</dbReference>
<dbReference type="SUPFAM" id="SSF55874">
    <property type="entry name" value="ATPase domain of HSP90 chaperone/DNA topoisomerase II/histidine kinase"/>
    <property type="match status" value="1"/>
</dbReference>
<dbReference type="AlphaFoldDB" id="A0A0H1RGN9"/>
<keyword evidence="6" id="KW-0418">Kinase</keyword>
<dbReference type="Pfam" id="PF22588">
    <property type="entry name" value="dCache_1_like"/>
    <property type="match status" value="1"/>
</dbReference>
<evidence type="ECO:0000256" key="3">
    <source>
        <dbReference type="ARBA" id="ARBA00022553"/>
    </source>
</evidence>
<keyword evidence="3" id="KW-0597">Phosphoprotein</keyword>
<evidence type="ECO:0000256" key="7">
    <source>
        <dbReference type="ARBA" id="ARBA00022840"/>
    </source>
</evidence>
<feature type="transmembrane region" description="Helical" evidence="9">
    <location>
        <begin position="286"/>
        <end position="306"/>
    </location>
</feature>
<evidence type="ECO:0000256" key="5">
    <source>
        <dbReference type="ARBA" id="ARBA00022741"/>
    </source>
</evidence>
<dbReference type="EC" id="2.7.13.3" evidence="2"/>
<feature type="transmembrane region" description="Helical" evidence="9">
    <location>
        <begin position="12"/>
        <end position="32"/>
    </location>
</feature>
<name>A0A0H1RGN9_9HYPH</name>
<keyword evidence="4" id="KW-0808">Transferase</keyword>
<feature type="domain" description="Histidine kinase" evidence="10">
    <location>
        <begin position="339"/>
        <end position="528"/>
    </location>
</feature>
<dbReference type="EMBL" id="LCYG01000014">
    <property type="protein sequence ID" value="KLK94370.1"/>
    <property type="molecule type" value="Genomic_DNA"/>
</dbReference>
<dbReference type="PANTHER" id="PTHR41523:SF8">
    <property type="entry name" value="ETHYLENE RESPONSE SENSOR PROTEIN"/>
    <property type="match status" value="1"/>
</dbReference>
<dbReference type="InterPro" id="IPR036890">
    <property type="entry name" value="HATPase_C_sf"/>
</dbReference>
<keyword evidence="9" id="KW-1133">Transmembrane helix</keyword>
<dbReference type="PATRIC" id="fig|1225564.3.peg.1017"/>
<comment type="catalytic activity">
    <reaction evidence="1">
        <text>ATP + protein L-histidine = ADP + protein N-phospho-L-histidine.</text>
        <dbReference type="EC" id="2.7.13.3"/>
    </reaction>
</comment>
<proteinExistence type="predicted"/>
<dbReference type="InterPro" id="IPR054327">
    <property type="entry name" value="His-kinase-like_sensor"/>
</dbReference>
<dbReference type="GO" id="GO:0005524">
    <property type="term" value="F:ATP binding"/>
    <property type="evidence" value="ECO:0007669"/>
    <property type="project" value="UniProtKB-KW"/>
</dbReference>
<dbReference type="InterPro" id="IPR011495">
    <property type="entry name" value="Sig_transdc_His_kin_sub2_dim/P"/>
</dbReference>
<dbReference type="STRING" id="1225564.AA309_03815"/>
<dbReference type="PROSITE" id="PS50109">
    <property type="entry name" value="HIS_KIN"/>
    <property type="match status" value="1"/>
</dbReference>
<keyword evidence="12" id="KW-1185">Reference proteome</keyword>
<evidence type="ECO:0000259" key="10">
    <source>
        <dbReference type="PROSITE" id="PS50109"/>
    </source>
</evidence>
<dbReference type="GO" id="GO:0004673">
    <property type="term" value="F:protein histidine kinase activity"/>
    <property type="evidence" value="ECO:0007669"/>
    <property type="project" value="UniProtKB-EC"/>
</dbReference>
<keyword evidence="9" id="KW-0472">Membrane</keyword>
<evidence type="ECO:0000256" key="8">
    <source>
        <dbReference type="SAM" id="Coils"/>
    </source>
</evidence>
<evidence type="ECO:0000313" key="11">
    <source>
        <dbReference type="EMBL" id="KLK94370.1"/>
    </source>
</evidence>
<evidence type="ECO:0000256" key="9">
    <source>
        <dbReference type="SAM" id="Phobius"/>
    </source>
</evidence>
<accession>A0A0H1RGN9</accession>
<protein>
    <recommendedName>
        <fullName evidence="2">histidine kinase</fullName>
        <ecNumber evidence="2">2.7.13.3</ecNumber>
    </recommendedName>
</protein>
<reference evidence="11 12" key="1">
    <citation type="submission" date="2015-05" db="EMBL/GenBank/DDBJ databases">
        <title>Draft genome sequence of Microvirga vignae strain BR3299, a novel nitrogen fixing bacteria isolated from Brazil semi-aired region.</title>
        <authorList>
            <person name="Zilli J.E."/>
            <person name="Passos S.R."/>
            <person name="Leite J."/>
            <person name="Baldani J.I."/>
            <person name="Xavier G.R."/>
            <person name="Rumjaneck N.G."/>
            <person name="Simoes-Araujo J.L."/>
        </authorList>
    </citation>
    <scope>NUCLEOTIDE SEQUENCE [LARGE SCALE GENOMIC DNA]</scope>
    <source>
        <strain evidence="11 12">BR3299</strain>
    </source>
</reference>
<keyword evidence="8" id="KW-0175">Coiled coil</keyword>
<keyword evidence="9" id="KW-0812">Transmembrane</keyword>
<gene>
    <name evidence="11" type="ORF">AA309_03815</name>
</gene>
<evidence type="ECO:0000256" key="6">
    <source>
        <dbReference type="ARBA" id="ARBA00022777"/>
    </source>
</evidence>
<sequence length="528" mass="58542">MVPVRDIRSVLYATAFLFAVAVLVLRGAFLWIEYRAALTRAEAATQDLTLLMEEYAKRTLETSDLLLGDIIAYARSKGGIGTLSETEETKEFLSGLMRRSPASDLFLIVDRDGHLVATSIQQASMPVSFADRTWFKAHRAGAESFVGGAIFGRISNELLYTYSRRISDLNGEFDGVAQVGLRPNFLQNLSRADADTENVTLGIWGRDGRVIARTGLTQEQLDSGVGRTVLFTEKEAQRTGTYRENDPIDGIERIISFRRLDRWPVTVTASIPVATALSAWTKGLYWSAVIATIILAAFGWLTWFGVRLSKETERAQRLLQSVNEELAEALSDKVTLLQEIHHRVKNNLQVTSSLLQMQARRFPDENVKAAFQETQDRLRSIGLIHDLLYRKETGGTINLRDYLNRLIDEISATYGAQARGITVDLDAEPIAIDLERAVPLALAVTEAITNAFKHAFEPGQGGRIQVGAQRYDNKVEIVVRDNGKGVSGVTENDSSLGMKLIRAFASQLGGRFTLESERGTIFRLVIPA</sequence>
<evidence type="ECO:0000313" key="12">
    <source>
        <dbReference type="Proteomes" id="UP000035489"/>
    </source>
</evidence>
<dbReference type="Gene3D" id="3.30.565.10">
    <property type="entry name" value="Histidine kinase-like ATPase, C-terminal domain"/>
    <property type="match status" value="1"/>
</dbReference>
<dbReference type="Proteomes" id="UP000035489">
    <property type="component" value="Unassembled WGS sequence"/>
</dbReference>
<dbReference type="CDD" id="cd12915">
    <property type="entry name" value="PDC2_DGC_like"/>
    <property type="match status" value="1"/>
</dbReference>
<dbReference type="Pfam" id="PF07568">
    <property type="entry name" value="HisKA_2"/>
    <property type="match status" value="1"/>
</dbReference>
<dbReference type="CDD" id="cd12914">
    <property type="entry name" value="PDC1_DGC_like"/>
    <property type="match status" value="1"/>
</dbReference>
<dbReference type="Gene3D" id="3.30.450.20">
    <property type="entry name" value="PAS domain"/>
    <property type="match status" value="3"/>
</dbReference>
<dbReference type="InterPro" id="IPR003594">
    <property type="entry name" value="HATPase_dom"/>
</dbReference>
<organism evidence="11 12">
    <name type="scientific">Microvirga vignae</name>
    <dbReference type="NCBI Taxonomy" id="1225564"/>
    <lineage>
        <taxon>Bacteria</taxon>
        <taxon>Pseudomonadati</taxon>
        <taxon>Pseudomonadota</taxon>
        <taxon>Alphaproteobacteria</taxon>
        <taxon>Hyphomicrobiales</taxon>
        <taxon>Methylobacteriaceae</taxon>
        <taxon>Microvirga</taxon>
    </lineage>
</organism>
<evidence type="ECO:0000256" key="1">
    <source>
        <dbReference type="ARBA" id="ARBA00000085"/>
    </source>
</evidence>
<keyword evidence="5" id="KW-0547">Nucleotide-binding</keyword>